<feature type="region of interest" description="Disordered" evidence="1">
    <location>
        <begin position="326"/>
        <end position="371"/>
    </location>
</feature>
<feature type="compositionally biased region" description="Basic and acidic residues" evidence="1">
    <location>
        <begin position="10"/>
        <end position="37"/>
    </location>
</feature>
<organism evidence="2 3">
    <name type="scientific">Cercophora samala</name>
    <dbReference type="NCBI Taxonomy" id="330535"/>
    <lineage>
        <taxon>Eukaryota</taxon>
        <taxon>Fungi</taxon>
        <taxon>Dikarya</taxon>
        <taxon>Ascomycota</taxon>
        <taxon>Pezizomycotina</taxon>
        <taxon>Sordariomycetes</taxon>
        <taxon>Sordariomycetidae</taxon>
        <taxon>Sordariales</taxon>
        <taxon>Lasiosphaeriaceae</taxon>
        <taxon>Cercophora</taxon>
    </lineage>
</organism>
<feature type="compositionally biased region" description="Pro residues" evidence="1">
    <location>
        <begin position="95"/>
        <end position="107"/>
    </location>
</feature>
<name>A0AA39ZLQ8_9PEZI</name>
<feature type="region of interest" description="Disordered" evidence="1">
    <location>
        <begin position="1"/>
        <end position="139"/>
    </location>
</feature>
<sequence>MLTPPAQMTAEEKKEQKRVRERERYRQKKEMAERQAQEEASIQQESSQQMMQENGPVQQQNDQVEQPRHVPAITATLAASGRLHSVGDQKDPTSNPAPVPPEQPHPPSSSGQSDTVDNRKRQASNPVLGEPQAKRTQQGVGNAAGYTVLAQPQGAQVQGSASSGLPLTIVPALTPEVAQVFRNAVMSGAVAAFVEIIGDANQKKTVLALPLADQEDGPKRLHAIKSENPPRPLSGIIEASGCFVHRITSTEAWFSWAVKKVLTNAFHEATTHGTVFGEALMTGPVGAPKNKPFYNRSLAAQKHMYHEAMKKIWTFSAQKNVAILPPGPPVVQPAPRQPATASSSHPATQSPTVPNPSPVIRPATASSSPPTTAIQAMTLSASSQPLPALSDVDQASANLRSRSNSPKKSKTLPQYQPQPGNTSQHPAQPTQQPTAPQPAAPARESPPSPGSTRRYLRFSTLTWFLVPSGTPAPGQPVQKHHNLGGMELAGRSARKAWAEFCDVLVARNGGNKHVSVPKNFSFCDWLSVEENMENLEKARVNRGLFCPYIKGMEIA</sequence>
<evidence type="ECO:0000256" key="1">
    <source>
        <dbReference type="SAM" id="MobiDB-lite"/>
    </source>
</evidence>
<gene>
    <name evidence="2" type="ORF">QBC41DRAFT_298637</name>
</gene>
<feature type="region of interest" description="Disordered" evidence="1">
    <location>
        <begin position="397"/>
        <end position="453"/>
    </location>
</feature>
<reference evidence="2" key="1">
    <citation type="submission" date="2023-06" db="EMBL/GenBank/DDBJ databases">
        <title>Genome-scale phylogeny and comparative genomics of the fungal order Sordariales.</title>
        <authorList>
            <consortium name="Lawrence Berkeley National Laboratory"/>
            <person name="Hensen N."/>
            <person name="Bonometti L."/>
            <person name="Westerberg I."/>
            <person name="Brannstrom I.O."/>
            <person name="Guillou S."/>
            <person name="Cros-Aarteil S."/>
            <person name="Calhoun S."/>
            <person name="Haridas S."/>
            <person name="Kuo A."/>
            <person name="Mondo S."/>
            <person name="Pangilinan J."/>
            <person name="Riley R."/>
            <person name="Labutti K."/>
            <person name="Andreopoulos B."/>
            <person name="Lipzen A."/>
            <person name="Chen C."/>
            <person name="Yanf M."/>
            <person name="Daum C."/>
            <person name="Ng V."/>
            <person name="Clum A."/>
            <person name="Steindorff A."/>
            <person name="Ohm R."/>
            <person name="Martin F."/>
            <person name="Silar P."/>
            <person name="Natvig D."/>
            <person name="Lalanne C."/>
            <person name="Gautier V."/>
            <person name="Ament-Velasquez S.L."/>
            <person name="Kruys A."/>
            <person name="Hutchinson M.I."/>
            <person name="Powell A.J."/>
            <person name="Barry K."/>
            <person name="Miller A.N."/>
            <person name="Grigoriev I.V."/>
            <person name="Debuchy R."/>
            <person name="Gladieux P."/>
            <person name="Thoren M.H."/>
            <person name="Johannesson H."/>
        </authorList>
    </citation>
    <scope>NUCLEOTIDE SEQUENCE</scope>
    <source>
        <strain evidence="2">CBS 307.81</strain>
    </source>
</reference>
<accession>A0AA39ZLQ8</accession>
<proteinExistence type="predicted"/>
<feature type="compositionally biased region" description="Polar residues" evidence="1">
    <location>
        <begin position="411"/>
        <end position="425"/>
    </location>
</feature>
<dbReference type="PRINTS" id="PR01217">
    <property type="entry name" value="PRICHEXTENSN"/>
</dbReference>
<dbReference type="Proteomes" id="UP001174997">
    <property type="component" value="Unassembled WGS sequence"/>
</dbReference>
<comment type="caution">
    <text evidence="2">The sequence shown here is derived from an EMBL/GenBank/DDBJ whole genome shotgun (WGS) entry which is preliminary data.</text>
</comment>
<dbReference type="EMBL" id="JAULSY010000006">
    <property type="protein sequence ID" value="KAK0673415.1"/>
    <property type="molecule type" value="Genomic_DNA"/>
</dbReference>
<feature type="compositionally biased region" description="Low complexity" evidence="1">
    <location>
        <begin position="38"/>
        <end position="53"/>
    </location>
</feature>
<feature type="compositionally biased region" description="Pro residues" evidence="1">
    <location>
        <begin position="435"/>
        <end position="449"/>
    </location>
</feature>
<feature type="compositionally biased region" description="Polar residues" evidence="1">
    <location>
        <begin position="340"/>
        <end position="352"/>
    </location>
</feature>
<protein>
    <submittedName>
        <fullName evidence="2">Uncharacterized protein</fullName>
    </submittedName>
</protein>
<evidence type="ECO:0000313" key="2">
    <source>
        <dbReference type="EMBL" id="KAK0673415.1"/>
    </source>
</evidence>
<dbReference type="AlphaFoldDB" id="A0AA39ZLQ8"/>
<feature type="compositionally biased region" description="Low complexity" evidence="1">
    <location>
        <begin position="362"/>
        <end position="371"/>
    </location>
</feature>
<feature type="compositionally biased region" description="Polar residues" evidence="1">
    <location>
        <begin position="55"/>
        <end position="64"/>
    </location>
</feature>
<keyword evidence="3" id="KW-1185">Reference proteome</keyword>
<feature type="compositionally biased region" description="Pro residues" evidence="1">
    <location>
        <begin position="326"/>
        <end position="336"/>
    </location>
</feature>
<evidence type="ECO:0000313" key="3">
    <source>
        <dbReference type="Proteomes" id="UP001174997"/>
    </source>
</evidence>